<dbReference type="STRING" id="1873482.Xedl_02859"/>
<keyword evidence="1" id="KW-0175">Coiled coil</keyword>
<keyword evidence="4" id="KW-1185">Reference proteome</keyword>
<dbReference type="InterPro" id="IPR001387">
    <property type="entry name" value="Cro/C1-type_HTH"/>
</dbReference>
<gene>
    <name evidence="3" type="ORF">Xedl_02859</name>
</gene>
<dbReference type="InterPro" id="IPR010982">
    <property type="entry name" value="Lambda_DNA-bd_dom_sf"/>
</dbReference>
<dbReference type="SMART" id="SM00530">
    <property type="entry name" value="HTH_XRE"/>
    <property type="match status" value="1"/>
</dbReference>
<accession>A0A1Q5TMY7</accession>
<dbReference type="RefSeq" id="WP_074024483.1">
    <property type="nucleotide sequence ID" value="NZ_CAWNAG010000129.1"/>
</dbReference>
<dbReference type="OrthoDB" id="6006530at2"/>
<dbReference type="Proteomes" id="UP000186268">
    <property type="component" value="Unassembled WGS sequence"/>
</dbReference>
<dbReference type="AlphaFoldDB" id="A0A1Q5TMY7"/>
<dbReference type="GO" id="GO:0003677">
    <property type="term" value="F:DNA binding"/>
    <property type="evidence" value="ECO:0007669"/>
    <property type="project" value="InterPro"/>
</dbReference>
<comment type="caution">
    <text evidence="3">The sequence shown here is derived from an EMBL/GenBank/DDBJ whole genome shotgun (WGS) entry which is preliminary data.</text>
</comment>
<organism evidence="3 4">
    <name type="scientific">Xenorhabdus eapokensis</name>
    <dbReference type="NCBI Taxonomy" id="1873482"/>
    <lineage>
        <taxon>Bacteria</taxon>
        <taxon>Pseudomonadati</taxon>
        <taxon>Pseudomonadota</taxon>
        <taxon>Gammaproteobacteria</taxon>
        <taxon>Enterobacterales</taxon>
        <taxon>Morganellaceae</taxon>
        <taxon>Xenorhabdus</taxon>
    </lineage>
</organism>
<evidence type="ECO:0000256" key="1">
    <source>
        <dbReference type="SAM" id="Coils"/>
    </source>
</evidence>
<dbReference type="CDD" id="cd00093">
    <property type="entry name" value="HTH_XRE"/>
    <property type="match status" value="1"/>
</dbReference>
<feature type="domain" description="HTH cro/C1-type" evidence="2">
    <location>
        <begin position="21"/>
        <end position="80"/>
    </location>
</feature>
<name>A0A1Q5TMY7_9GAMM</name>
<dbReference type="PROSITE" id="PS50943">
    <property type="entry name" value="HTH_CROC1"/>
    <property type="match status" value="1"/>
</dbReference>
<dbReference type="EMBL" id="MKGQ01000023">
    <property type="protein sequence ID" value="OKP01585.1"/>
    <property type="molecule type" value="Genomic_DNA"/>
</dbReference>
<dbReference type="SUPFAM" id="SSF47413">
    <property type="entry name" value="lambda repressor-like DNA-binding domains"/>
    <property type="match status" value="1"/>
</dbReference>
<dbReference type="Gene3D" id="1.10.260.40">
    <property type="entry name" value="lambda repressor-like DNA-binding domains"/>
    <property type="match status" value="1"/>
</dbReference>
<reference evidence="3 4" key="1">
    <citation type="submission" date="2016-09" db="EMBL/GenBank/DDBJ databases">
        <title>Xenorhabdus thuongxuanensis sp. nov. and Xenorhabdus eapokensis sp. nov., isolated from Steinernema species.</title>
        <authorList>
            <person name="Kaempfer P."/>
            <person name="Tobias N.J."/>
            <person name="Phan Ke L."/>
            <person name="Bode H.B."/>
            <person name="Glaeser S.P."/>
        </authorList>
    </citation>
    <scope>NUCLEOTIDE SEQUENCE [LARGE SCALE GENOMIC DNA]</scope>
    <source>
        <strain evidence="3 4">DL20</strain>
    </source>
</reference>
<evidence type="ECO:0000313" key="4">
    <source>
        <dbReference type="Proteomes" id="UP000186268"/>
    </source>
</evidence>
<proteinExistence type="predicted"/>
<sequence>MLKKNQDATKNKFYNMNSQRLIDARKAKNLSQREVGEALGVKDKERARVKISQYERGVLTPPYNVACQLAAIFDVPPCYFYIDDDHFAEQVLILYKKNFCHSHELEDEIITTLTEKMKEYEKAFEEFKNAIEAIKSTKGRELPTKRQED</sequence>
<evidence type="ECO:0000259" key="2">
    <source>
        <dbReference type="PROSITE" id="PS50943"/>
    </source>
</evidence>
<dbReference type="Pfam" id="PF01381">
    <property type="entry name" value="HTH_3"/>
    <property type="match status" value="1"/>
</dbReference>
<evidence type="ECO:0000313" key="3">
    <source>
        <dbReference type="EMBL" id="OKP01585.1"/>
    </source>
</evidence>
<feature type="coiled-coil region" evidence="1">
    <location>
        <begin position="110"/>
        <end position="137"/>
    </location>
</feature>
<protein>
    <submittedName>
        <fullName evidence="3">Transcriptional regulator</fullName>
    </submittedName>
</protein>